<organism evidence="2 3">
    <name type="scientific">Desulfovibrio porci</name>
    <dbReference type="NCBI Taxonomy" id="2605782"/>
    <lineage>
        <taxon>Bacteria</taxon>
        <taxon>Pseudomonadati</taxon>
        <taxon>Thermodesulfobacteriota</taxon>
        <taxon>Desulfovibrionia</taxon>
        <taxon>Desulfovibrionales</taxon>
        <taxon>Desulfovibrionaceae</taxon>
        <taxon>Desulfovibrio</taxon>
    </lineage>
</organism>
<dbReference type="SUPFAM" id="SSF53448">
    <property type="entry name" value="Nucleotide-diphospho-sugar transferases"/>
    <property type="match status" value="1"/>
</dbReference>
<evidence type="ECO:0000259" key="1">
    <source>
        <dbReference type="Pfam" id="PF00483"/>
    </source>
</evidence>
<dbReference type="InterPro" id="IPR029044">
    <property type="entry name" value="Nucleotide-diphossugar_trans"/>
</dbReference>
<dbReference type="GO" id="GO:0016740">
    <property type="term" value="F:transferase activity"/>
    <property type="evidence" value="ECO:0007669"/>
    <property type="project" value="UniProtKB-KW"/>
</dbReference>
<reference evidence="2 3" key="1">
    <citation type="submission" date="2019-09" db="EMBL/GenBank/DDBJ databases">
        <title>In-depth cultivation of the pig gut microbiome towards novel bacterial diversity and tailored functional studies.</title>
        <authorList>
            <person name="Wylensek D."/>
            <person name="Hitch T.C.A."/>
            <person name="Clavel T."/>
        </authorList>
    </citation>
    <scope>NUCLEOTIDE SEQUENCE [LARGE SCALE GENOMIC DNA]</scope>
    <source>
        <strain evidence="2 3">PG-178-WT-4</strain>
    </source>
</reference>
<proteinExistence type="predicted"/>
<dbReference type="PANTHER" id="PTHR22572">
    <property type="entry name" value="SUGAR-1-PHOSPHATE GUANYL TRANSFERASE"/>
    <property type="match status" value="1"/>
</dbReference>
<dbReference type="Proteomes" id="UP000477488">
    <property type="component" value="Unassembled WGS sequence"/>
</dbReference>
<sequence>MEAVILAGGKGTRLRSIVSDRPKVLAPVGGVPFLHILLKHLAGKGFHRIVVSVGYMADQVIQTVGQRFADMEICCVRENKPLGTGGGLRLALESCRNDHVFVMNGDTFLDLDFSEAERLWQRYGVPILIGRHVDDAARYGRLQISDGRVTKFEEKGEAGAGIINAGCYIMPVHLLDGFPIGEAFSLEQDFLQRFVTEHDMRILVTTGMFIDIGVPKDYNKAQIVLKRYY</sequence>
<feature type="domain" description="Nucleotidyl transferase" evidence="1">
    <location>
        <begin position="3"/>
        <end position="222"/>
    </location>
</feature>
<evidence type="ECO:0000313" key="3">
    <source>
        <dbReference type="Proteomes" id="UP000477488"/>
    </source>
</evidence>
<evidence type="ECO:0000313" key="2">
    <source>
        <dbReference type="EMBL" id="MSS27121.1"/>
    </source>
</evidence>
<accession>A0A6L5XJB5</accession>
<dbReference type="CDD" id="cd06915">
    <property type="entry name" value="NTP_transferase_WcbM_like"/>
    <property type="match status" value="1"/>
</dbReference>
<dbReference type="InterPro" id="IPR005835">
    <property type="entry name" value="NTP_transferase_dom"/>
</dbReference>
<dbReference type="AlphaFoldDB" id="A0A6L5XJB5"/>
<dbReference type="EMBL" id="VUMH01000002">
    <property type="protein sequence ID" value="MSS27121.1"/>
    <property type="molecule type" value="Genomic_DNA"/>
</dbReference>
<protein>
    <submittedName>
        <fullName evidence="2">NTP transferase domain-containing protein</fullName>
    </submittedName>
</protein>
<dbReference type="InterPro" id="IPR050486">
    <property type="entry name" value="Mannose-1P_guanyltransferase"/>
</dbReference>
<keyword evidence="3" id="KW-1185">Reference proteome</keyword>
<comment type="caution">
    <text evidence="2">The sequence shown here is derived from an EMBL/GenBank/DDBJ whole genome shotgun (WGS) entry which is preliminary data.</text>
</comment>
<name>A0A6L5XJB5_9BACT</name>
<dbReference type="Pfam" id="PF00483">
    <property type="entry name" value="NTP_transferase"/>
    <property type="match status" value="1"/>
</dbReference>
<gene>
    <name evidence="2" type="ORF">FYJ44_03475</name>
</gene>
<dbReference type="Gene3D" id="3.90.550.10">
    <property type="entry name" value="Spore Coat Polysaccharide Biosynthesis Protein SpsA, Chain A"/>
    <property type="match status" value="1"/>
</dbReference>
<keyword evidence="2" id="KW-0808">Transferase</keyword>